<keyword evidence="3" id="KW-0449">Lipoprotein</keyword>
<reference evidence="3 4" key="1">
    <citation type="submission" date="2018-11" db="EMBL/GenBank/DDBJ databases">
        <title>Genomic Encyclopedia of Type Strains, Phase IV (KMG-IV): sequencing the most valuable type-strain genomes for metagenomic binning, comparative biology and taxonomic classification.</title>
        <authorList>
            <person name="Goeker M."/>
        </authorList>
    </citation>
    <scope>NUCLEOTIDE SEQUENCE [LARGE SCALE GENOMIC DNA]</scope>
    <source>
        <strain evidence="3 4">DSM 5900</strain>
    </source>
</reference>
<dbReference type="Gene3D" id="2.50.20.10">
    <property type="entry name" value="Lipoprotein localisation LolA/LolB/LppX"/>
    <property type="match status" value="1"/>
</dbReference>
<feature type="chain" id="PRO_5018290784" evidence="2">
    <location>
        <begin position="34"/>
        <end position="223"/>
    </location>
</feature>
<protein>
    <submittedName>
        <fullName evidence="3">Outer membrane lipoprotein-sorting protein</fullName>
    </submittedName>
</protein>
<dbReference type="PANTHER" id="PTHR35869:SF1">
    <property type="entry name" value="OUTER-MEMBRANE LIPOPROTEIN CARRIER PROTEIN"/>
    <property type="match status" value="1"/>
</dbReference>
<dbReference type="OrthoDB" id="9800501at2"/>
<dbReference type="RefSeq" id="WP_123690395.1">
    <property type="nucleotide sequence ID" value="NZ_AP019700.1"/>
</dbReference>
<dbReference type="InterPro" id="IPR029046">
    <property type="entry name" value="LolA/LolB/LppX"/>
</dbReference>
<organism evidence="3 4">
    <name type="scientific">Stella humosa</name>
    <dbReference type="NCBI Taxonomy" id="94"/>
    <lineage>
        <taxon>Bacteria</taxon>
        <taxon>Pseudomonadati</taxon>
        <taxon>Pseudomonadota</taxon>
        <taxon>Alphaproteobacteria</taxon>
        <taxon>Rhodospirillales</taxon>
        <taxon>Stellaceae</taxon>
        <taxon>Stella</taxon>
    </lineage>
</organism>
<comment type="caution">
    <text evidence="3">The sequence shown here is derived from an EMBL/GenBank/DDBJ whole genome shotgun (WGS) entry which is preliminary data.</text>
</comment>
<keyword evidence="4" id="KW-1185">Reference proteome</keyword>
<evidence type="ECO:0000313" key="4">
    <source>
        <dbReference type="Proteomes" id="UP000278222"/>
    </source>
</evidence>
<dbReference type="InterPro" id="IPR004564">
    <property type="entry name" value="OM_lipoprot_carrier_LolA-like"/>
</dbReference>
<gene>
    <name evidence="3" type="ORF">EDC65_2770</name>
</gene>
<dbReference type="Pfam" id="PF03548">
    <property type="entry name" value="LolA"/>
    <property type="match status" value="1"/>
</dbReference>
<name>A0A3N1LI12_9PROT</name>
<keyword evidence="1 2" id="KW-0732">Signal</keyword>
<proteinExistence type="predicted"/>
<dbReference type="Proteomes" id="UP000278222">
    <property type="component" value="Unassembled WGS sequence"/>
</dbReference>
<dbReference type="PANTHER" id="PTHR35869">
    <property type="entry name" value="OUTER-MEMBRANE LIPOPROTEIN CARRIER PROTEIN"/>
    <property type="match status" value="1"/>
</dbReference>
<evidence type="ECO:0000256" key="2">
    <source>
        <dbReference type="SAM" id="SignalP"/>
    </source>
</evidence>
<dbReference type="SUPFAM" id="SSF89392">
    <property type="entry name" value="Prokaryotic lipoproteins and lipoprotein localization factors"/>
    <property type="match status" value="1"/>
</dbReference>
<dbReference type="AlphaFoldDB" id="A0A3N1LI12"/>
<dbReference type="CDD" id="cd16325">
    <property type="entry name" value="LolA"/>
    <property type="match status" value="1"/>
</dbReference>
<sequence length="223" mass="24636">MRYSQLPTGRRSILAMAFAALVTGASFPWPALAQTAPARLTAEQQADVERMQAYLSGIRTMQARFVQVASNGAYAEGTFYLSRPGKLRFQYDPPAPLLIISDGTVVYSYDTALKQTTQIPVNLTPLWFLLRERISFTGDVTLTRYDRQAGVVRLTLVQTKDPAAGSVELALQSEPLALRQWSVTDGQGITTNIALTEARQDVRLDGKLFVFNENQPGGVQQHQ</sequence>
<evidence type="ECO:0000313" key="3">
    <source>
        <dbReference type="EMBL" id="ROP90910.1"/>
    </source>
</evidence>
<feature type="signal peptide" evidence="2">
    <location>
        <begin position="1"/>
        <end position="33"/>
    </location>
</feature>
<evidence type="ECO:0000256" key="1">
    <source>
        <dbReference type="ARBA" id="ARBA00022729"/>
    </source>
</evidence>
<dbReference type="EMBL" id="RJKX01000014">
    <property type="protein sequence ID" value="ROP90910.1"/>
    <property type="molecule type" value="Genomic_DNA"/>
</dbReference>
<accession>A0A3N1LI12</accession>